<evidence type="ECO:0000259" key="2">
    <source>
        <dbReference type="Pfam" id="PF04773"/>
    </source>
</evidence>
<dbReference type="InterPro" id="IPR012373">
    <property type="entry name" value="Ferrdict_sens_TM"/>
</dbReference>
<proteinExistence type="predicted"/>
<dbReference type="Pfam" id="PF04773">
    <property type="entry name" value="FecR"/>
    <property type="match status" value="1"/>
</dbReference>
<evidence type="ECO:0000313" key="5">
    <source>
        <dbReference type="Proteomes" id="UP000199532"/>
    </source>
</evidence>
<dbReference type="InterPro" id="IPR032508">
    <property type="entry name" value="FecR_C"/>
</dbReference>
<dbReference type="Pfam" id="PF16344">
    <property type="entry name" value="FecR_C"/>
    <property type="match status" value="1"/>
</dbReference>
<dbReference type="PIRSF" id="PIRSF018266">
    <property type="entry name" value="FecR"/>
    <property type="match status" value="1"/>
</dbReference>
<dbReference type="Gene3D" id="3.55.50.30">
    <property type="match status" value="1"/>
</dbReference>
<organism evidence="4 5">
    <name type="scientific">Dyadobacter koreensis</name>
    <dbReference type="NCBI Taxonomy" id="408657"/>
    <lineage>
        <taxon>Bacteria</taxon>
        <taxon>Pseudomonadati</taxon>
        <taxon>Bacteroidota</taxon>
        <taxon>Cytophagia</taxon>
        <taxon>Cytophagales</taxon>
        <taxon>Spirosomataceae</taxon>
        <taxon>Dyadobacter</taxon>
    </lineage>
</organism>
<protein>
    <submittedName>
        <fullName evidence="4">FecR family protein</fullName>
    </submittedName>
</protein>
<keyword evidence="1" id="KW-1133">Transmembrane helix</keyword>
<feature type="domain" description="Protein FecR C-terminal" evidence="3">
    <location>
        <begin position="247"/>
        <end position="316"/>
    </location>
</feature>
<dbReference type="InterPro" id="IPR006860">
    <property type="entry name" value="FecR"/>
</dbReference>
<accession>A0A1H6QQJ7</accession>
<dbReference type="Proteomes" id="UP000199532">
    <property type="component" value="Unassembled WGS sequence"/>
</dbReference>
<dbReference type="Gene3D" id="2.60.120.1440">
    <property type="match status" value="1"/>
</dbReference>
<feature type="domain" description="FecR protein" evidence="2">
    <location>
        <begin position="104"/>
        <end position="199"/>
    </location>
</feature>
<dbReference type="PANTHER" id="PTHR30273">
    <property type="entry name" value="PERIPLASMIC SIGNAL SENSOR AND SIGMA FACTOR ACTIVATOR FECR-RELATED"/>
    <property type="match status" value="1"/>
</dbReference>
<keyword evidence="1" id="KW-0472">Membrane</keyword>
<dbReference type="PANTHER" id="PTHR30273:SF2">
    <property type="entry name" value="PROTEIN FECR"/>
    <property type="match status" value="1"/>
</dbReference>
<feature type="transmembrane region" description="Helical" evidence="1">
    <location>
        <begin position="71"/>
        <end position="89"/>
    </location>
</feature>
<dbReference type="STRING" id="408657.SAMN04487995_0677"/>
<sequence length="329" mass="37134">MEEKQFLEILVKRYVANELSEKELEAFFHLLAQGKLDSLLNRYLDKESEMILKDNQIEFPASHLLSKSSRGLSIAASVILILGMVFFLAKPGIVNFLKKGVVSVKTSKGEKKEIKLPDGSTVWLNESSRIEYPVKFAEDIRKVVLVDGEAYFDIKRDTTKPFNVEASGTNTKVLGTAFNIRSYHFLESVQVTVTRGKVQVEEAANWSRKPQRKILLPNEQVNFDTKTKSIKKMAVNSANAVAWKEGKLLFDNESFANVTAILENKFGVKIAFADESMKSYHMSAEFIATDSLAHILNLLSLANNLDYHLENKQITLLKKKKNIANPMPM</sequence>
<dbReference type="OrthoDB" id="642683at2"/>
<dbReference type="AlphaFoldDB" id="A0A1H6QQJ7"/>
<gene>
    <name evidence="4" type="ORF">SAMN04487995_0677</name>
</gene>
<name>A0A1H6QQJ7_9BACT</name>
<reference evidence="4 5" key="1">
    <citation type="submission" date="2016-10" db="EMBL/GenBank/DDBJ databases">
        <authorList>
            <person name="de Groot N.N."/>
        </authorList>
    </citation>
    <scope>NUCLEOTIDE SEQUENCE [LARGE SCALE GENOMIC DNA]</scope>
    <source>
        <strain evidence="4 5">DSM 19938</strain>
    </source>
</reference>
<evidence type="ECO:0000259" key="3">
    <source>
        <dbReference type="Pfam" id="PF16344"/>
    </source>
</evidence>
<evidence type="ECO:0000313" key="4">
    <source>
        <dbReference type="EMBL" id="SEI43244.1"/>
    </source>
</evidence>
<keyword evidence="1" id="KW-0812">Transmembrane</keyword>
<dbReference type="RefSeq" id="WP_090331905.1">
    <property type="nucleotide sequence ID" value="NZ_FNXY01000001.1"/>
</dbReference>
<dbReference type="GO" id="GO:0016989">
    <property type="term" value="F:sigma factor antagonist activity"/>
    <property type="evidence" value="ECO:0007669"/>
    <property type="project" value="TreeGrafter"/>
</dbReference>
<evidence type="ECO:0000256" key="1">
    <source>
        <dbReference type="SAM" id="Phobius"/>
    </source>
</evidence>
<keyword evidence="5" id="KW-1185">Reference proteome</keyword>
<dbReference type="EMBL" id="FNXY01000001">
    <property type="protein sequence ID" value="SEI43244.1"/>
    <property type="molecule type" value="Genomic_DNA"/>
</dbReference>